<dbReference type="EC" id="1.1.1.37" evidence="8"/>
<evidence type="ECO:0000313" key="12">
    <source>
        <dbReference type="Proteomes" id="UP001153292"/>
    </source>
</evidence>
<evidence type="ECO:0000256" key="5">
    <source>
        <dbReference type="ARBA" id="ARBA00023027"/>
    </source>
</evidence>
<dbReference type="NCBIfam" id="TIGR01772">
    <property type="entry name" value="MDH_euk_gproteo"/>
    <property type="match status" value="1"/>
</dbReference>
<evidence type="ECO:0000256" key="1">
    <source>
        <dbReference type="ARBA" id="ARBA00008824"/>
    </source>
</evidence>
<sequence length="354" mass="38410">MFSCSFKFTVNRCAHNSFTFIKKSQRYYKVVVTGATGGVGQPLALLLKMNPLVTKLALFDVTASTPGISEDVAHIDSLAKVTCHVGSNEVVAAIKGADVVIHAASVSRKSGPSAFDINARIARDLAIYTAQNAPKAMSVIISSPINSLVPIVSEVMKKVSHHLKHTLADVYDAGRIFGVTTLDVIRASVFVAETFDLDPRTVSVPVIGGGSTNTIIPVFSQCKPPIDFRDQEQIKALTIRVREAGDKMAISKAGTGLATLSLAYATARLVDSILRGIKGQPDIIECAYVRSDVADLKYFSNPVLLGQNGICWNLGYGKLSEFEQKLLEDAVPELRQDIERGEKFIETEKMQLFY</sequence>
<comment type="catalytic activity">
    <reaction evidence="6 8">
        <text>(S)-malate + NAD(+) = oxaloacetate + NADH + H(+)</text>
        <dbReference type="Rhea" id="RHEA:21432"/>
        <dbReference type="ChEBI" id="CHEBI:15378"/>
        <dbReference type="ChEBI" id="CHEBI:15589"/>
        <dbReference type="ChEBI" id="CHEBI:16452"/>
        <dbReference type="ChEBI" id="CHEBI:57540"/>
        <dbReference type="ChEBI" id="CHEBI:57945"/>
        <dbReference type="EC" id="1.1.1.37"/>
    </reaction>
</comment>
<gene>
    <name evidence="11" type="ORF">CHILSU_LOCUS6144</name>
</gene>
<dbReference type="PANTHER" id="PTHR11540:SF16">
    <property type="entry name" value="MALATE DEHYDROGENASE, MITOCHONDRIAL"/>
    <property type="match status" value="1"/>
</dbReference>
<dbReference type="Gene3D" id="3.40.50.720">
    <property type="entry name" value="NAD(P)-binding Rossmann-like Domain"/>
    <property type="match status" value="1"/>
</dbReference>
<evidence type="ECO:0000256" key="4">
    <source>
        <dbReference type="ARBA" id="ARBA00023002"/>
    </source>
</evidence>
<evidence type="ECO:0000256" key="2">
    <source>
        <dbReference type="ARBA" id="ARBA00011738"/>
    </source>
</evidence>
<comment type="similarity">
    <text evidence="1">Belongs to the LDH/MDH superfamily. MDH type 1 family.</text>
</comment>
<protein>
    <recommendedName>
        <fullName evidence="8">Malate dehydrogenase</fullName>
        <ecNumber evidence="8">1.1.1.37</ecNumber>
    </recommendedName>
</protein>
<dbReference type="SUPFAM" id="SSF51735">
    <property type="entry name" value="NAD(P)-binding Rossmann-fold domains"/>
    <property type="match status" value="1"/>
</dbReference>
<keyword evidence="5 8" id="KW-0520">NAD</keyword>
<dbReference type="InterPro" id="IPR001236">
    <property type="entry name" value="Lactate/malate_DH_N"/>
</dbReference>
<dbReference type="SUPFAM" id="SSF56327">
    <property type="entry name" value="LDH C-terminal domain-like"/>
    <property type="match status" value="1"/>
</dbReference>
<accession>A0ABN8L4K6</accession>
<evidence type="ECO:0000313" key="11">
    <source>
        <dbReference type="EMBL" id="CAH2986417.1"/>
    </source>
</evidence>
<keyword evidence="3 8" id="KW-0816">Tricarboxylic acid cycle</keyword>
<keyword evidence="12" id="KW-1185">Reference proteome</keyword>
<evidence type="ECO:0000256" key="7">
    <source>
        <dbReference type="RuleBase" id="RU003369"/>
    </source>
</evidence>
<name>A0ABN8L4K6_CHISP</name>
<feature type="domain" description="Lactate/malate dehydrogenase N-terminal" evidence="9">
    <location>
        <begin position="29"/>
        <end position="165"/>
    </location>
</feature>
<evidence type="ECO:0000259" key="10">
    <source>
        <dbReference type="Pfam" id="PF02866"/>
    </source>
</evidence>
<dbReference type="PROSITE" id="PS00068">
    <property type="entry name" value="MDH"/>
    <property type="match status" value="1"/>
</dbReference>
<dbReference type="EMBL" id="OU963914">
    <property type="protein sequence ID" value="CAH2986417.1"/>
    <property type="molecule type" value="Genomic_DNA"/>
</dbReference>
<dbReference type="Gene3D" id="3.90.110.10">
    <property type="entry name" value="Lactate dehydrogenase/glycoside hydrolase, family 4, C-terminal"/>
    <property type="match status" value="1"/>
</dbReference>
<dbReference type="InterPro" id="IPR036291">
    <property type="entry name" value="NAD(P)-bd_dom_sf"/>
</dbReference>
<dbReference type="Proteomes" id="UP001153292">
    <property type="component" value="Chromosome 21"/>
</dbReference>
<evidence type="ECO:0000256" key="8">
    <source>
        <dbReference type="RuleBase" id="RU003405"/>
    </source>
</evidence>
<evidence type="ECO:0000256" key="6">
    <source>
        <dbReference type="ARBA" id="ARBA00048313"/>
    </source>
</evidence>
<dbReference type="InterPro" id="IPR022383">
    <property type="entry name" value="Lactate/malate_DH_C"/>
</dbReference>
<comment type="subunit">
    <text evidence="2">Homodimer.</text>
</comment>
<dbReference type="InterPro" id="IPR001557">
    <property type="entry name" value="L-lactate/malate_DH"/>
</dbReference>
<evidence type="ECO:0000256" key="3">
    <source>
        <dbReference type="ARBA" id="ARBA00022532"/>
    </source>
</evidence>
<reference evidence="11" key="1">
    <citation type="submission" date="2021-12" db="EMBL/GenBank/DDBJ databases">
        <authorList>
            <person name="King R."/>
        </authorList>
    </citation>
    <scope>NUCLEOTIDE SEQUENCE</scope>
</reference>
<evidence type="ECO:0000259" key="9">
    <source>
        <dbReference type="Pfam" id="PF00056"/>
    </source>
</evidence>
<dbReference type="Pfam" id="PF00056">
    <property type="entry name" value="Ldh_1_N"/>
    <property type="match status" value="1"/>
</dbReference>
<dbReference type="InterPro" id="IPR001252">
    <property type="entry name" value="Malate_DH_AS"/>
</dbReference>
<proteinExistence type="inferred from homology"/>
<dbReference type="CDD" id="cd01337">
    <property type="entry name" value="MDH_glyoxysomal_mitochondrial"/>
    <property type="match status" value="1"/>
</dbReference>
<dbReference type="PIRSF" id="PIRSF000102">
    <property type="entry name" value="Lac_mal_DH"/>
    <property type="match status" value="1"/>
</dbReference>
<keyword evidence="4 7" id="KW-0560">Oxidoreductase</keyword>
<feature type="domain" description="Lactate/malate dehydrogenase C-terminal" evidence="10">
    <location>
        <begin position="180"/>
        <end position="344"/>
    </location>
</feature>
<dbReference type="InterPro" id="IPR010097">
    <property type="entry name" value="Malate_DH_type1"/>
</dbReference>
<organism evidence="11 12">
    <name type="scientific">Chilo suppressalis</name>
    <name type="common">Asiatic rice borer moth</name>
    <dbReference type="NCBI Taxonomy" id="168631"/>
    <lineage>
        <taxon>Eukaryota</taxon>
        <taxon>Metazoa</taxon>
        <taxon>Ecdysozoa</taxon>
        <taxon>Arthropoda</taxon>
        <taxon>Hexapoda</taxon>
        <taxon>Insecta</taxon>
        <taxon>Pterygota</taxon>
        <taxon>Neoptera</taxon>
        <taxon>Endopterygota</taxon>
        <taxon>Lepidoptera</taxon>
        <taxon>Glossata</taxon>
        <taxon>Ditrysia</taxon>
        <taxon>Pyraloidea</taxon>
        <taxon>Crambidae</taxon>
        <taxon>Crambinae</taxon>
        <taxon>Chilo</taxon>
    </lineage>
</organism>
<dbReference type="Pfam" id="PF02866">
    <property type="entry name" value="Ldh_1_C"/>
    <property type="match status" value="1"/>
</dbReference>
<dbReference type="PANTHER" id="PTHR11540">
    <property type="entry name" value="MALATE AND LACTATE DEHYDROGENASE"/>
    <property type="match status" value="1"/>
</dbReference>
<dbReference type="InterPro" id="IPR015955">
    <property type="entry name" value="Lactate_DH/Glyco_Ohase_4_C"/>
</dbReference>